<name>A0A853BRG3_9ACTN</name>
<dbReference type="InterPro" id="IPR004352">
    <property type="entry name" value="GH114_TIM-barrel"/>
</dbReference>
<dbReference type="RefSeq" id="WP_179768799.1">
    <property type="nucleotide sequence ID" value="NZ_JACCFO010000001.1"/>
</dbReference>
<feature type="signal peptide" evidence="1">
    <location>
        <begin position="1"/>
        <end position="21"/>
    </location>
</feature>
<accession>A0A853BRG3</accession>
<keyword evidence="4" id="KW-1185">Reference proteome</keyword>
<dbReference type="Gene3D" id="3.20.20.70">
    <property type="entry name" value="Aldolase class I"/>
    <property type="match status" value="1"/>
</dbReference>
<protein>
    <recommendedName>
        <fullName evidence="2">Glycoside-hydrolase family GH114 TIM-barrel domain-containing protein</fullName>
    </recommendedName>
</protein>
<dbReference type="InterPro" id="IPR013785">
    <property type="entry name" value="Aldolase_TIM"/>
</dbReference>
<reference evidence="3 4" key="1">
    <citation type="submission" date="2020-07" db="EMBL/GenBank/DDBJ databases">
        <title>Sequencing the genomes of 1000 actinobacteria strains.</title>
        <authorList>
            <person name="Klenk H.-P."/>
        </authorList>
    </citation>
    <scope>NUCLEOTIDE SEQUENCE [LARGE SCALE GENOMIC DNA]</scope>
    <source>
        <strain evidence="3 4">DSM 45927</strain>
    </source>
</reference>
<evidence type="ECO:0000313" key="3">
    <source>
        <dbReference type="EMBL" id="NYI97454.1"/>
    </source>
</evidence>
<dbReference type="AlphaFoldDB" id="A0A853BRG3"/>
<gene>
    <name evidence="3" type="ORF">HNR12_003731</name>
</gene>
<organism evidence="3 4">
    <name type="scientific">Streptomonospora nanhaiensis</name>
    <dbReference type="NCBI Taxonomy" id="1323731"/>
    <lineage>
        <taxon>Bacteria</taxon>
        <taxon>Bacillati</taxon>
        <taxon>Actinomycetota</taxon>
        <taxon>Actinomycetes</taxon>
        <taxon>Streptosporangiales</taxon>
        <taxon>Nocardiopsidaceae</taxon>
        <taxon>Streptomonospora</taxon>
    </lineage>
</organism>
<evidence type="ECO:0000313" key="4">
    <source>
        <dbReference type="Proteomes" id="UP000575985"/>
    </source>
</evidence>
<keyword evidence="1" id="KW-0732">Signal</keyword>
<dbReference type="Proteomes" id="UP000575985">
    <property type="component" value="Unassembled WGS sequence"/>
</dbReference>
<dbReference type="Pfam" id="PF03537">
    <property type="entry name" value="Glyco_hydro_114"/>
    <property type="match status" value="1"/>
</dbReference>
<dbReference type="SUPFAM" id="SSF51445">
    <property type="entry name" value="(Trans)glycosidases"/>
    <property type="match status" value="1"/>
</dbReference>
<evidence type="ECO:0000256" key="1">
    <source>
        <dbReference type="SAM" id="SignalP"/>
    </source>
</evidence>
<comment type="caution">
    <text evidence="3">The sequence shown here is derived from an EMBL/GenBank/DDBJ whole genome shotgun (WGS) entry which is preliminary data.</text>
</comment>
<sequence length="274" mass="29228">MKRILALVALVPLTACSGTGAVDPVETRAPVPLPASPVFDYQIGGASTPAEDVEVVIRDREAPPAEGRYNVCYVNGFQTQPQELGWWEEERPDLLLRGADGEYVVDGEWDEVLLDISTRDRRAALAEIAAAWMAGCAADGYQAVELDNLDSWVRSDGLLTPGHAESYARLLTGAAHDAGLVAGQKNAAELIERVGGGPAAGFDFAVAEECGRYDECGVYLGAYPDRVLDVEYRARDMPAACGFVEQGVSVVLRDLGVTAPDDPAHVRGTCADFS</sequence>
<evidence type="ECO:0000259" key="2">
    <source>
        <dbReference type="Pfam" id="PF03537"/>
    </source>
</evidence>
<dbReference type="PANTHER" id="PTHR35273:SF2">
    <property type="entry name" value="ALPHA-GALACTOSIDASE"/>
    <property type="match status" value="1"/>
</dbReference>
<dbReference type="EMBL" id="JACCFO010000001">
    <property type="protein sequence ID" value="NYI97454.1"/>
    <property type="molecule type" value="Genomic_DNA"/>
</dbReference>
<proteinExistence type="predicted"/>
<dbReference type="InterPro" id="IPR017853">
    <property type="entry name" value="GH"/>
</dbReference>
<dbReference type="PANTHER" id="PTHR35273">
    <property type="entry name" value="ALPHA-1,4 POLYGALACTOSAMINIDASE, PUTATIVE (AFU_ORTHOLOGUE AFUA_3G07890)-RELATED"/>
    <property type="match status" value="1"/>
</dbReference>
<feature type="chain" id="PRO_5032316750" description="Glycoside-hydrolase family GH114 TIM-barrel domain-containing protein" evidence="1">
    <location>
        <begin position="22"/>
        <end position="274"/>
    </location>
</feature>
<feature type="domain" description="Glycoside-hydrolase family GH114 TIM-barrel" evidence="2">
    <location>
        <begin position="39"/>
        <end position="257"/>
    </location>
</feature>